<reference evidence="2" key="2">
    <citation type="submission" date="2015-01" db="EMBL/GenBank/DDBJ databases">
        <title>Evolutionary Origins and Diversification of the Mycorrhizal Mutualists.</title>
        <authorList>
            <consortium name="DOE Joint Genome Institute"/>
            <consortium name="Mycorrhizal Genomics Consortium"/>
            <person name="Kohler A."/>
            <person name="Kuo A."/>
            <person name="Nagy L.G."/>
            <person name="Floudas D."/>
            <person name="Copeland A."/>
            <person name="Barry K.W."/>
            <person name="Cichocki N."/>
            <person name="Veneault-Fourrey C."/>
            <person name="LaButti K."/>
            <person name="Lindquist E.A."/>
            <person name="Lipzen A."/>
            <person name="Lundell T."/>
            <person name="Morin E."/>
            <person name="Murat C."/>
            <person name="Riley R."/>
            <person name="Ohm R."/>
            <person name="Sun H."/>
            <person name="Tunlid A."/>
            <person name="Henrissat B."/>
            <person name="Grigoriev I.V."/>
            <person name="Hibbett D.S."/>
            <person name="Martin F."/>
        </authorList>
    </citation>
    <scope>NUCLEOTIDE SEQUENCE [LARGE SCALE GENOMIC DNA]</scope>
    <source>
        <strain evidence="2">F 1598</strain>
    </source>
</reference>
<sequence length="77" mass="8506">MWPRSGLGFHGALNLFADLLCPAALRPHVKRHILHVDCGGWITTRSCIYPALWLVAEKAEDRDIKKVGGGLSVLLML</sequence>
<evidence type="ECO:0000313" key="2">
    <source>
        <dbReference type="Proteomes" id="UP000054166"/>
    </source>
</evidence>
<name>A0A0C3GHZ5_PILCF</name>
<organism evidence="1 2">
    <name type="scientific">Piloderma croceum (strain F 1598)</name>
    <dbReference type="NCBI Taxonomy" id="765440"/>
    <lineage>
        <taxon>Eukaryota</taxon>
        <taxon>Fungi</taxon>
        <taxon>Dikarya</taxon>
        <taxon>Basidiomycota</taxon>
        <taxon>Agaricomycotina</taxon>
        <taxon>Agaricomycetes</taxon>
        <taxon>Agaricomycetidae</taxon>
        <taxon>Atheliales</taxon>
        <taxon>Atheliaceae</taxon>
        <taxon>Piloderma</taxon>
    </lineage>
</organism>
<dbReference type="HOGENOM" id="CLU_2638913_0_0_1"/>
<accession>A0A0C3GHZ5</accession>
<dbReference type="InParanoid" id="A0A0C3GHZ5"/>
<dbReference type="EMBL" id="KN832973">
    <property type="protein sequence ID" value="KIM90261.1"/>
    <property type="molecule type" value="Genomic_DNA"/>
</dbReference>
<proteinExistence type="predicted"/>
<gene>
    <name evidence="1" type="ORF">PILCRDRAFT_811980</name>
</gene>
<keyword evidence="2" id="KW-1185">Reference proteome</keyword>
<evidence type="ECO:0000313" key="1">
    <source>
        <dbReference type="EMBL" id="KIM90261.1"/>
    </source>
</evidence>
<reference evidence="1 2" key="1">
    <citation type="submission" date="2014-04" db="EMBL/GenBank/DDBJ databases">
        <authorList>
            <consortium name="DOE Joint Genome Institute"/>
            <person name="Kuo A."/>
            <person name="Tarkka M."/>
            <person name="Buscot F."/>
            <person name="Kohler A."/>
            <person name="Nagy L.G."/>
            <person name="Floudas D."/>
            <person name="Copeland A."/>
            <person name="Barry K.W."/>
            <person name="Cichocki N."/>
            <person name="Veneault-Fourrey C."/>
            <person name="LaButti K."/>
            <person name="Lindquist E.A."/>
            <person name="Lipzen A."/>
            <person name="Lundell T."/>
            <person name="Morin E."/>
            <person name="Murat C."/>
            <person name="Sun H."/>
            <person name="Tunlid A."/>
            <person name="Henrissat B."/>
            <person name="Grigoriev I.V."/>
            <person name="Hibbett D.S."/>
            <person name="Martin F."/>
            <person name="Nordberg H.P."/>
            <person name="Cantor M.N."/>
            <person name="Hua S.X."/>
        </authorList>
    </citation>
    <scope>NUCLEOTIDE SEQUENCE [LARGE SCALE GENOMIC DNA]</scope>
    <source>
        <strain evidence="1 2">F 1598</strain>
    </source>
</reference>
<protein>
    <submittedName>
        <fullName evidence="1">Uncharacterized protein</fullName>
    </submittedName>
</protein>
<dbReference type="Proteomes" id="UP000054166">
    <property type="component" value="Unassembled WGS sequence"/>
</dbReference>
<dbReference type="AlphaFoldDB" id="A0A0C3GHZ5"/>